<accession>A0A6B3RZ66</accession>
<evidence type="ECO:0000313" key="2">
    <source>
        <dbReference type="Proteomes" id="UP000481421"/>
    </source>
</evidence>
<gene>
    <name evidence="1" type="ORF">G3572_19625</name>
</gene>
<dbReference type="RefSeq" id="WP_164615094.1">
    <property type="nucleotide sequence ID" value="NZ_JAAIKE010000011.1"/>
</dbReference>
<sequence>MPSTVTLEDGDVKTTFTDNQIALSRPAPCLAVRPTSTPPGRILHQRFAPPSAFDILFHMAGAYAAAVQNFGKVRVLHGMDISNVLPLAHLANGRRGAKVFDTDTGPAFVGNAMH</sequence>
<comment type="caution">
    <text evidence="1">The sequence shown here is derived from an EMBL/GenBank/DDBJ whole genome shotgun (WGS) entry which is preliminary data.</text>
</comment>
<name>A0A6B3RZ66_9RHOB</name>
<reference evidence="1 2" key="1">
    <citation type="submission" date="2020-02" db="EMBL/GenBank/DDBJ databases">
        <title>Rhodobacter algicola sp. nov., isolated from microalga culture.</title>
        <authorList>
            <person name="Park C.-Y."/>
        </authorList>
    </citation>
    <scope>NUCLEOTIDE SEQUENCE [LARGE SCALE GENOMIC DNA]</scope>
    <source>
        <strain evidence="1 2">ETT8</strain>
    </source>
</reference>
<protein>
    <submittedName>
        <fullName evidence="1">Uncharacterized protein</fullName>
    </submittedName>
</protein>
<proteinExistence type="predicted"/>
<organism evidence="1 2">
    <name type="scientific">Pseudotabrizicola algicola</name>
    <dbReference type="NCBI Taxonomy" id="2709381"/>
    <lineage>
        <taxon>Bacteria</taxon>
        <taxon>Pseudomonadati</taxon>
        <taxon>Pseudomonadota</taxon>
        <taxon>Alphaproteobacteria</taxon>
        <taxon>Rhodobacterales</taxon>
        <taxon>Paracoccaceae</taxon>
        <taxon>Pseudotabrizicola</taxon>
    </lineage>
</organism>
<dbReference type="Proteomes" id="UP000481421">
    <property type="component" value="Unassembled WGS sequence"/>
</dbReference>
<evidence type="ECO:0000313" key="1">
    <source>
        <dbReference type="EMBL" id="NEX48422.1"/>
    </source>
</evidence>
<keyword evidence="2" id="KW-1185">Reference proteome</keyword>
<dbReference type="EMBL" id="JAAIKE010000011">
    <property type="protein sequence ID" value="NEX48422.1"/>
    <property type="molecule type" value="Genomic_DNA"/>
</dbReference>
<dbReference type="AlphaFoldDB" id="A0A6B3RZ66"/>